<dbReference type="Gene3D" id="3.10.450.50">
    <property type="match status" value="1"/>
</dbReference>
<accession>A0A166XM60</accession>
<dbReference type="InterPro" id="IPR032710">
    <property type="entry name" value="NTF2-like_dom_sf"/>
</dbReference>
<dbReference type="InterPro" id="IPR037401">
    <property type="entry name" value="SnoaL-like"/>
</dbReference>
<evidence type="ECO:0000259" key="1">
    <source>
        <dbReference type="Pfam" id="PF13474"/>
    </source>
</evidence>
<comment type="caution">
    <text evidence="2">The sequence shown here is derived from an EMBL/GenBank/DDBJ whole genome shotgun (WGS) entry which is preliminary data.</text>
</comment>
<keyword evidence="3" id="KW-1185">Reference proteome</keyword>
<feature type="domain" description="SnoaL-like" evidence="1">
    <location>
        <begin position="17"/>
        <end position="136"/>
    </location>
</feature>
<proteinExistence type="predicted"/>
<dbReference type="Proteomes" id="UP000076643">
    <property type="component" value="Unassembled WGS sequence"/>
</dbReference>
<protein>
    <recommendedName>
        <fullName evidence="1">SnoaL-like domain-containing protein</fullName>
    </recommendedName>
</protein>
<dbReference type="PATRIC" id="fig|1365250.3.peg.1517"/>
<evidence type="ECO:0000313" key="3">
    <source>
        <dbReference type="Proteomes" id="UP000076643"/>
    </source>
</evidence>
<dbReference type="EMBL" id="AUYB01000094">
    <property type="protein sequence ID" value="KZN40561.1"/>
    <property type="molecule type" value="Genomic_DNA"/>
</dbReference>
<name>A0A166XM60_9GAMM</name>
<sequence>MGFILSLECVEKVDFEVRESFGDLIEASKALDLESYFKCFDADRFVGLNANGTNWNSIEDLKSFICPIFGMIEKVQSLDFTNITVSVIDTNTAILVNEYEQSVVLKSGDVAKASGGGTQVWSKACGNWKLVSVSASTKPENPNDLSE</sequence>
<evidence type="ECO:0000313" key="2">
    <source>
        <dbReference type="EMBL" id="KZN40561.1"/>
    </source>
</evidence>
<dbReference type="AlphaFoldDB" id="A0A166XM60"/>
<dbReference type="RefSeq" id="WP_063357123.1">
    <property type="nucleotide sequence ID" value="NZ_AQHB01000049.1"/>
</dbReference>
<gene>
    <name evidence="2" type="ORF">N475_11455</name>
</gene>
<dbReference type="Pfam" id="PF13474">
    <property type="entry name" value="SnoaL_3"/>
    <property type="match status" value="1"/>
</dbReference>
<reference evidence="2 3" key="1">
    <citation type="submission" date="2013-07" db="EMBL/GenBank/DDBJ databases">
        <title>Comparative Genomic and Metabolomic Analysis of Twelve Strains of Pseudoalteromonas luteoviolacea.</title>
        <authorList>
            <person name="Vynne N.G."/>
            <person name="Mansson M."/>
            <person name="Gram L."/>
        </authorList>
    </citation>
    <scope>NUCLEOTIDE SEQUENCE [LARGE SCALE GENOMIC DNA]</scope>
    <source>
        <strain evidence="2 3">DSM 6061</strain>
    </source>
</reference>
<organism evidence="2 3">
    <name type="scientific">Pseudoalteromonas luteoviolacea DSM 6061</name>
    <dbReference type="NCBI Taxonomy" id="1365250"/>
    <lineage>
        <taxon>Bacteria</taxon>
        <taxon>Pseudomonadati</taxon>
        <taxon>Pseudomonadota</taxon>
        <taxon>Gammaproteobacteria</taxon>
        <taxon>Alteromonadales</taxon>
        <taxon>Pseudoalteromonadaceae</taxon>
        <taxon>Pseudoalteromonas</taxon>
    </lineage>
</organism>
<dbReference type="SUPFAM" id="SSF54427">
    <property type="entry name" value="NTF2-like"/>
    <property type="match status" value="1"/>
</dbReference>